<gene>
    <name evidence="2" type="ORF">JF537_04860</name>
</gene>
<dbReference type="PANTHER" id="PTHR46310:SF7">
    <property type="entry name" value="AMIDASE 1"/>
    <property type="match status" value="1"/>
</dbReference>
<dbReference type="AlphaFoldDB" id="A0A8I1SM62"/>
<dbReference type="Pfam" id="PF01425">
    <property type="entry name" value="Amidase"/>
    <property type="match status" value="2"/>
</dbReference>
<evidence type="ECO:0000259" key="1">
    <source>
        <dbReference type="Pfam" id="PF01425"/>
    </source>
</evidence>
<sequence>MNDKWNAFLNKEIIVEPTNHGVLSGKTFALKDVFDVKGHTASAGNPYWLHTHEQASDHAEAVKSLLASGAKLTGVTHTDELMYGLNGENFHYGTPLHPINHNRIPGGSSSGSAVAVAAGLVDFAIGTDTGGSIRIPASYCGVYGFRPTHGSLSVKGLIPLAPSFDTVGFMAKDINTMLDVASVLFASQATAPSFENIVGVNNLFELADEEAGKKVEVLLEDHAVSYKNLQLSYKLSECMEAFRTLQGIEIWRAHGEWIKRYNPTFGPDVAERFEWASTLKEEDMSDAKQIRDTITKELTHLLDGQTILVLPTAPGVAPLKNAVGPELQNRRLYTLQMTCLAGLAGLPQLTIPAGYVNQLPVGLSVIAGRNQDQQLVKWVQAWMGSKERVSLKE</sequence>
<keyword evidence="2" id="KW-0378">Hydrolase</keyword>
<proteinExistence type="predicted"/>
<dbReference type="RefSeq" id="WP_119542668.1">
    <property type="nucleotide sequence ID" value="NZ_CP060274.1"/>
</dbReference>
<name>A0A8I1SM62_9BACI</name>
<dbReference type="EC" id="3.5.1.4" evidence="2"/>
<organism evidence="2 3">
    <name type="scientific">Priestia flexa</name>
    <dbReference type="NCBI Taxonomy" id="86664"/>
    <lineage>
        <taxon>Bacteria</taxon>
        <taxon>Bacillati</taxon>
        <taxon>Bacillota</taxon>
        <taxon>Bacilli</taxon>
        <taxon>Bacillales</taxon>
        <taxon>Bacillaceae</taxon>
        <taxon>Priestia</taxon>
    </lineage>
</organism>
<reference evidence="2" key="1">
    <citation type="submission" date="2020-12" db="EMBL/GenBank/DDBJ databases">
        <title>PHA producing bacteria isolated from mangrove.</title>
        <authorList>
            <person name="Zheng W."/>
            <person name="Yu S."/>
            <person name="Huang Y."/>
        </authorList>
    </citation>
    <scope>NUCLEOTIDE SEQUENCE</scope>
    <source>
        <strain evidence="2">GN22-4</strain>
    </source>
</reference>
<comment type="caution">
    <text evidence="2">The sequence shown here is derived from an EMBL/GenBank/DDBJ whole genome shotgun (WGS) entry which is preliminary data.</text>
</comment>
<feature type="domain" description="Amidase" evidence="1">
    <location>
        <begin position="267"/>
        <end position="375"/>
    </location>
</feature>
<dbReference type="Proteomes" id="UP000664578">
    <property type="component" value="Unassembled WGS sequence"/>
</dbReference>
<protein>
    <submittedName>
        <fullName evidence="2">Amidase</fullName>
        <ecNumber evidence="2">3.5.1.4</ecNumber>
    </submittedName>
</protein>
<feature type="domain" description="Amidase" evidence="1">
    <location>
        <begin position="19"/>
        <end position="221"/>
    </location>
</feature>
<evidence type="ECO:0000313" key="2">
    <source>
        <dbReference type="EMBL" id="MBN8250909.1"/>
    </source>
</evidence>
<dbReference type="InterPro" id="IPR023631">
    <property type="entry name" value="Amidase_dom"/>
</dbReference>
<dbReference type="GeneID" id="93681417"/>
<accession>A0A8I1SM62</accession>
<dbReference type="EMBL" id="JAEMWV010000002">
    <property type="protein sequence ID" value="MBN8250909.1"/>
    <property type="molecule type" value="Genomic_DNA"/>
</dbReference>
<dbReference type="GO" id="GO:0004040">
    <property type="term" value="F:amidase activity"/>
    <property type="evidence" value="ECO:0007669"/>
    <property type="project" value="UniProtKB-EC"/>
</dbReference>
<dbReference type="Gene3D" id="3.90.1300.10">
    <property type="entry name" value="Amidase signature (AS) domain"/>
    <property type="match status" value="1"/>
</dbReference>
<evidence type="ECO:0000313" key="3">
    <source>
        <dbReference type="Proteomes" id="UP000664578"/>
    </source>
</evidence>
<dbReference type="PANTHER" id="PTHR46310">
    <property type="entry name" value="AMIDASE 1"/>
    <property type="match status" value="1"/>
</dbReference>
<dbReference type="InterPro" id="IPR036928">
    <property type="entry name" value="AS_sf"/>
</dbReference>
<dbReference type="SUPFAM" id="SSF75304">
    <property type="entry name" value="Amidase signature (AS) enzymes"/>
    <property type="match status" value="1"/>
</dbReference>
<dbReference type="InterPro" id="IPR020556">
    <property type="entry name" value="Amidase_CS"/>
</dbReference>
<dbReference type="NCBIfam" id="NF006169">
    <property type="entry name" value="PRK08310.1"/>
    <property type="match status" value="1"/>
</dbReference>
<dbReference type="PROSITE" id="PS00571">
    <property type="entry name" value="AMIDASES"/>
    <property type="match status" value="1"/>
</dbReference>